<organism evidence="3 4">
    <name type="scientific">Pseudoclavibacter chungangensis</name>
    <dbReference type="NCBI Taxonomy" id="587635"/>
    <lineage>
        <taxon>Bacteria</taxon>
        <taxon>Bacillati</taxon>
        <taxon>Actinomycetota</taxon>
        <taxon>Actinomycetes</taxon>
        <taxon>Micrococcales</taxon>
        <taxon>Microbacteriaceae</taxon>
        <taxon>Pseudoclavibacter</taxon>
    </lineage>
</organism>
<dbReference type="SUPFAM" id="SSF55961">
    <property type="entry name" value="Bet v1-like"/>
    <property type="match status" value="1"/>
</dbReference>
<dbReference type="CDD" id="cd07814">
    <property type="entry name" value="SRPBCC_CalC_Aha1-like"/>
    <property type="match status" value="1"/>
</dbReference>
<protein>
    <submittedName>
        <fullName evidence="3">SRPBCC domain-containing protein</fullName>
    </submittedName>
</protein>
<evidence type="ECO:0000259" key="2">
    <source>
        <dbReference type="Pfam" id="PF08327"/>
    </source>
</evidence>
<keyword evidence="4" id="KW-1185">Reference proteome</keyword>
<dbReference type="InterPro" id="IPR013538">
    <property type="entry name" value="ASHA1/2-like_C"/>
</dbReference>
<feature type="domain" description="Activator of Hsp90 ATPase homologue 1/2-like C-terminal" evidence="2">
    <location>
        <begin position="24"/>
        <end position="161"/>
    </location>
</feature>
<comment type="similarity">
    <text evidence="1">Belongs to the AHA1 family.</text>
</comment>
<comment type="caution">
    <text evidence="3">The sequence shown here is derived from an EMBL/GenBank/DDBJ whole genome shotgun (WGS) entry which is preliminary data.</text>
</comment>
<dbReference type="Pfam" id="PF08327">
    <property type="entry name" value="AHSA1"/>
    <property type="match status" value="1"/>
</dbReference>
<sequence length="168" mass="18734">MAEISSTKDVDALTLTVNAEFPAASVERLWQLWADREQLQRWWGPPGYPATFTRHDFGVPGTSIYFMEGPEGDRHYGWWHFLEIAEPVRLRIEDGFGDAEGNPDPEMPAPGEFIVDFEATATGARFTIVSQFASLEQFEQLLAMGQEEGMKQAIGQIDALLADDPATP</sequence>
<name>A0A7J5BPE9_9MICO</name>
<dbReference type="InterPro" id="IPR023393">
    <property type="entry name" value="START-like_dom_sf"/>
</dbReference>
<proteinExistence type="inferred from homology"/>
<dbReference type="AlphaFoldDB" id="A0A7J5BPE9"/>
<dbReference type="EMBL" id="WBJZ01000035">
    <property type="protein sequence ID" value="KAB1652100.1"/>
    <property type="molecule type" value="Genomic_DNA"/>
</dbReference>
<dbReference type="Proteomes" id="UP000467240">
    <property type="component" value="Unassembled WGS sequence"/>
</dbReference>
<reference evidence="3 4" key="1">
    <citation type="submission" date="2019-09" db="EMBL/GenBank/DDBJ databases">
        <title>Phylogeny of genus Pseudoclavibacter and closely related genus.</title>
        <authorList>
            <person name="Li Y."/>
        </authorList>
    </citation>
    <scope>NUCLEOTIDE SEQUENCE [LARGE SCALE GENOMIC DNA]</scope>
    <source>
        <strain evidence="3 4">DSM 23821</strain>
    </source>
</reference>
<dbReference type="RefSeq" id="WP_158042145.1">
    <property type="nucleotide sequence ID" value="NZ_JACCFV010000001.1"/>
</dbReference>
<accession>A0A7J5BPE9</accession>
<evidence type="ECO:0000313" key="3">
    <source>
        <dbReference type="EMBL" id="KAB1652100.1"/>
    </source>
</evidence>
<evidence type="ECO:0000256" key="1">
    <source>
        <dbReference type="ARBA" id="ARBA00006817"/>
    </source>
</evidence>
<evidence type="ECO:0000313" key="4">
    <source>
        <dbReference type="Proteomes" id="UP000467240"/>
    </source>
</evidence>
<dbReference type="Gene3D" id="3.30.530.20">
    <property type="match status" value="1"/>
</dbReference>
<dbReference type="OrthoDB" id="3365660at2"/>
<gene>
    <name evidence="3" type="ORF">F8O01_17265</name>
</gene>